<dbReference type="GO" id="GO:0005319">
    <property type="term" value="F:lipid transporter activity"/>
    <property type="evidence" value="ECO:0007669"/>
    <property type="project" value="TreeGrafter"/>
</dbReference>
<dbReference type="SUPFAM" id="SSF63707">
    <property type="entry name" value="Ganglioside M2 (gm2) activator"/>
    <property type="match status" value="1"/>
</dbReference>
<comment type="caution">
    <text evidence="4">The sequence shown here is derived from an EMBL/GenBank/DDBJ whole genome shotgun (WGS) entry which is preliminary data.</text>
</comment>
<keyword evidence="1 2" id="KW-0732">Signal</keyword>
<dbReference type="InterPro" id="IPR036846">
    <property type="entry name" value="GM2-AP_sf"/>
</dbReference>
<keyword evidence="5" id="KW-1185">Reference proteome</keyword>
<reference evidence="4" key="1">
    <citation type="thesis" date="2020" institute="ProQuest LLC" country="789 East Eisenhower Parkway, Ann Arbor, MI, USA">
        <title>Comparative Genomics and Chromosome Evolution.</title>
        <authorList>
            <person name="Mudd A.B."/>
        </authorList>
    </citation>
    <scope>NUCLEOTIDE SEQUENCE</scope>
    <source>
        <strain evidence="4">Female2</strain>
        <tissue evidence="4">Blood</tissue>
    </source>
</reference>
<sequence length="197" mass="21634">MARLCFFLQIACAALIYSTCLAQQSHDGLTTITGIGWSSCDEDNLPGKVESLTMSPNPLSIPGSVNISKTFVTSETLVSPIKIIFKVEMKVKSERSKIKWIHVPCFEYFGSCTINNACGLLDSLFKVGNPCPAPLSTNNIPCHCPFNAGTYTLPVTSFDISDAEWLQMVPKGTYRSSVIVYSGHQKISCTVYEFELK</sequence>
<protein>
    <recommendedName>
        <fullName evidence="3">MD-2-related lipid-recognition domain-containing protein</fullName>
    </recommendedName>
</protein>
<dbReference type="PANTHER" id="PTHR17357">
    <property type="entry name" value="GM2 GANGLIOSIDE ACTIVATOR PROTEIN"/>
    <property type="match status" value="1"/>
</dbReference>
<dbReference type="EMBL" id="JAACNH010000006">
    <property type="protein sequence ID" value="KAG8438886.1"/>
    <property type="molecule type" value="Genomic_DNA"/>
</dbReference>
<dbReference type="GO" id="GO:0009898">
    <property type="term" value="C:cytoplasmic side of plasma membrane"/>
    <property type="evidence" value="ECO:0007669"/>
    <property type="project" value="TreeGrafter"/>
</dbReference>
<feature type="domain" description="MD-2-related lipid-recognition" evidence="3">
    <location>
        <begin position="36"/>
        <end position="194"/>
    </location>
</feature>
<feature type="signal peptide" evidence="2">
    <location>
        <begin position="1"/>
        <end position="22"/>
    </location>
</feature>
<evidence type="ECO:0000313" key="5">
    <source>
        <dbReference type="Proteomes" id="UP000812440"/>
    </source>
</evidence>
<feature type="chain" id="PRO_5035890662" description="MD-2-related lipid-recognition domain-containing protein" evidence="2">
    <location>
        <begin position="23"/>
        <end position="197"/>
    </location>
</feature>
<dbReference type="InterPro" id="IPR003172">
    <property type="entry name" value="ML_dom"/>
</dbReference>
<dbReference type="InterPro" id="IPR028996">
    <property type="entry name" value="GM2-AP"/>
</dbReference>
<dbReference type="Pfam" id="PF02221">
    <property type="entry name" value="E1_DerP2_DerF2"/>
    <property type="match status" value="1"/>
</dbReference>
<evidence type="ECO:0000256" key="2">
    <source>
        <dbReference type="SAM" id="SignalP"/>
    </source>
</evidence>
<accession>A0A8T2J8X0</accession>
<evidence type="ECO:0000259" key="3">
    <source>
        <dbReference type="Pfam" id="PF02221"/>
    </source>
</evidence>
<evidence type="ECO:0000313" key="4">
    <source>
        <dbReference type="EMBL" id="KAG8438886.1"/>
    </source>
</evidence>
<gene>
    <name evidence="4" type="ORF">GDO86_005176</name>
</gene>
<dbReference type="GO" id="GO:0008047">
    <property type="term" value="F:enzyme activator activity"/>
    <property type="evidence" value="ECO:0007669"/>
    <property type="project" value="InterPro"/>
</dbReference>
<evidence type="ECO:0000256" key="1">
    <source>
        <dbReference type="ARBA" id="ARBA00022729"/>
    </source>
</evidence>
<name>A0A8T2J8X0_9PIPI</name>
<dbReference type="AlphaFoldDB" id="A0A8T2J8X0"/>
<dbReference type="PANTHER" id="PTHR17357:SF0">
    <property type="entry name" value="GANGLIOSIDE GM2 ACTIVATOR"/>
    <property type="match status" value="1"/>
</dbReference>
<dbReference type="Gene3D" id="2.70.220.10">
    <property type="entry name" value="Ganglioside GM2 activator"/>
    <property type="match status" value="1"/>
</dbReference>
<organism evidence="4 5">
    <name type="scientific">Hymenochirus boettgeri</name>
    <name type="common">Congo dwarf clawed frog</name>
    <dbReference type="NCBI Taxonomy" id="247094"/>
    <lineage>
        <taxon>Eukaryota</taxon>
        <taxon>Metazoa</taxon>
        <taxon>Chordata</taxon>
        <taxon>Craniata</taxon>
        <taxon>Vertebrata</taxon>
        <taxon>Euteleostomi</taxon>
        <taxon>Amphibia</taxon>
        <taxon>Batrachia</taxon>
        <taxon>Anura</taxon>
        <taxon>Pipoidea</taxon>
        <taxon>Pipidae</taxon>
        <taxon>Pipinae</taxon>
        <taxon>Hymenochirus</taxon>
    </lineage>
</organism>
<proteinExistence type="predicted"/>
<dbReference type="GO" id="GO:0006689">
    <property type="term" value="P:ganglioside catabolic process"/>
    <property type="evidence" value="ECO:0007669"/>
    <property type="project" value="InterPro"/>
</dbReference>
<dbReference type="Proteomes" id="UP000812440">
    <property type="component" value="Chromosome 3"/>
</dbReference>
<dbReference type="OrthoDB" id="6409159at2759"/>